<organism evidence="2 3">
    <name type="scientific">Streptomyces griseorubens</name>
    <dbReference type="NCBI Taxonomy" id="66897"/>
    <lineage>
        <taxon>Bacteria</taxon>
        <taxon>Bacillati</taxon>
        <taxon>Actinomycetota</taxon>
        <taxon>Actinomycetes</taxon>
        <taxon>Kitasatosporales</taxon>
        <taxon>Streptomycetaceae</taxon>
        <taxon>Streptomyces</taxon>
        <taxon>Streptomyces althioticus group</taxon>
    </lineage>
</organism>
<evidence type="ECO:0000313" key="2">
    <source>
        <dbReference type="EMBL" id="KEG43831.1"/>
    </source>
</evidence>
<keyword evidence="3" id="KW-1185">Reference proteome</keyword>
<sequence>MGRPWHSTTCASRYGPNTGEAFSYAARKRASSPVSRSSSGRSGSSAQLTAISAAGRLSRGTSSSSASGSSSRAGAGAGDGAGGGAGAGASPPDARASTPLVSPSSISWASTRWSTGHISLL</sequence>
<feature type="compositionally biased region" description="Low complexity" evidence="1">
    <location>
        <begin position="31"/>
        <end position="74"/>
    </location>
</feature>
<comment type="caution">
    <text evidence="2">The sequence shown here is derived from an EMBL/GenBank/DDBJ whole genome shotgun (WGS) entry which is preliminary data.</text>
</comment>
<gene>
    <name evidence="2" type="ORF">DJ64_12020</name>
</gene>
<protein>
    <submittedName>
        <fullName evidence="2">Uncharacterized protein</fullName>
    </submittedName>
</protein>
<reference evidence="2 3" key="1">
    <citation type="submission" date="2014-04" db="EMBL/GenBank/DDBJ databases">
        <title>Draft genome sequence of the novel Streptomyces griseorubens JSD-1 playing a role in carbon and nitrogen cycle.</title>
        <authorList>
            <consortium name="Shanghai Jiao Tong University"/>
            <person name="Feng H."/>
            <person name="Sun Y."/>
            <person name="Zhi Y."/>
            <person name="Mao L."/>
            <person name="Luo Y."/>
            <person name="Wei X."/>
            <person name="Zhou P."/>
        </authorList>
    </citation>
    <scope>NUCLEOTIDE SEQUENCE [LARGE SCALE GENOMIC DNA]</scope>
    <source>
        <strain evidence="2 3">JSD-1</strain>
    </source>
</reference>
<accession>A0ABR4TA23</accession>
<feature type="region of interest" description="Disordered" evidence="1">
    <location>
        <begin position="25"/>
        <end position="107"/>
    </location>
</feature>
<proteinExistence type="predicted"/>
<dbReference type="Proteomes" id="UP000027632">
    <property type="component" value="Unassembled WGS sequence"/>
</dbReference>
<name>A0ABR4TA23_9ACTN</name>
<dbReference type="EMBL" id="JJMG01000017">
    <property type="protein sequence ID" value="KEG43831.1"/>
    <property type="molecule type" value="Genomic_DNA"/>
</dbReference>
<evidence type="ECO:0000256" key="1">
    <source>
        <dbReference type="SAM" id="MobiDB-lite"/>
    </source>
</evidence>
<evidence type="ECO:0000313" key="3">
    <source>
        <dbReference type="Proteomes" id="UP000027632"/>
    </source>
</evidence>
<feature type="compositionally biased region" description="Low complexity" evidence="1">
    <location>
        <begin position="88"/>
        <end position="97"/>
    </location>
</feature>
<feature type="compositionally biased region" description="Gly residues" evidence="1">
    <location>
        <begin position="75"/>
        <end position="87"/>
    </location>
</feature>